<evidence type="ECO:0000313" key="6">
    <source>
        <dbReference type="Proteomes" id="UP000198431"/>
    </source>
</evidence>
<dbReference type="Proteomes" id="UP000198431">
    <property type="component" value="Unassembled WGS sequence"/>
</dbReference>
<protein>
    <recommendedName>
        <fullName evidence="2">D-aminoacyl-tRNA deacylase</fullName>
        <shortName evidence="2">DTD</shortName>
        <ecNumber evidence="2">3.1.1.96</ecNumber>
    </recommendedName>
    <alternativeName>
        <fullName evidence="2">Gly-tRNA(Ala) deacylase</fullName>
        <ecNumber evidence="2">3.1.1.-</ecNumber>
    </alternativeName>
</protein>
<dbReference type="AlphaFoldDB" id="A0AB36NZ51"/>
<dbReference type="EC" id="3.1.1.96" evidence="2"/>
<dbReference type="EMBL" id="MUHB01000011">
    <property type="protein sequence ID" value="OXB03949.1"/>
    <property type="molecule type" value="Genomic_DNA"/>
</dbReference>
<proteinExistence type="inferred from homology"/>
<accession>A0AB36NZ51</accession>
<reference evidence="4 5" key="2">
    <citation type="submission" date="2016-11" db="EMBL/GenBank/DDBJ databases">
        <authorList>
            <person name="Varghese N."/>
            <person name="Submissions S."/>
        </authorList>
    </citation>
    <scope>NUCLEOTIDE SEQUENCE [LARGE SCALE GENOMIC DNA]</scope>
    <source>
        <strain evidence="4 5">DSM 6368</strain>
    </source>
</reference>
<comment type="similarity">
    <text evidence="1 2">Belongs to the DTD family.</text>
</comment>
<evidence type="ECO:0000256" key="1">
    <source>
        <dbReference type="ARBA" id="ARBA00009673"/>
    </source>
</evidence>
<dbReference type="InterPro" id="IPR023509">
    <property type="entry name" value="DTD-like_sf"/>
</dbReference>
<keyword evidence="2" id="KW-0378">Hydrolase</keyword>
<sequence>MKIVLQRVSQASVTVESKIVADIQKGLLVLVGIEDSDTQEDIDWLVGKIIKMRIFGDENDVMNCSVQDIDGEIIVVSQFTLHASTKKGNRPSYIKASKPEFAIPMYENFVKYLEKEFNKKVQTGIFGADMKVSLLNDGPVTIVIDSKNRE</sequence>
<dbReference type="InterPro" id="IPR003732">
    <property type="entry name" value="Daa-tRNA_deacyls_DTD"/>
</dbReference>
<dbReference type="RefSeq" id="WP_073397785.1">
    <property type="nucleotide sequence ID" value="NZ_FRBX01000006.1"/>
</dbReference>
<comment type="catalytic activity">
    <reaction evidence="2">
        <text>glycyl-tRNA(Ala) + H2O = tRNA(Ala) + glycine + H(+)</text>
        <dbReference type="Rhea" id="RHEA:53744"/>
        <dbReference type="Rhea" id="RHEA-COMP:9657"/>
        <dbReference type="Rhea" id="RHEA-COMP:13640"/>
        <dbReference type="ChEBI" id="CHEBI:15377"/>
        <dbReference type="ChEBI" id="CHEBI:15378"/>
        <dbReference type="ChEBI" id="CHEBI:57305"/>
        <dbReference type="ChEBI" id="CHEBI:78442"/>
        <dbReference type="ChEBI" id="CHEBI:78522"/>
    </reaction>
</comment>
<dbReference type="GO" id="GO:0000049">
    <property type="term" value="F:tRNA binding"/>
    <property type="evidence" value="ECO:0007669"/>
    <property type="project" value="UniProtKB-UniRule"/>
</dbReference>
<dbReference type="GO" id="GO:0005737">
    <property type="term" value="C:cytoplasm"/>
    <property type="evidence" value="ECO:0007669"/>
    <property type="project" value="UniProtKB-SubCell"/>
</dbReference>
<dbReference type="EMBL" id="FRBX01000006">
    <property type="protein sequence ID" value="SHN10948.1"/>
    <property type="molecule type" value="Genomic_DNA"/>
</dbReference>
<comment type="subunit">
    <text evidence="2">Homodimer.</text>
</comment>
<comment type="subcellular location">
    <subcellularLocation>
        <location evidence="2">Cytoplasm</location>
    </subcellularLocation>
</comment>
<dbReference type="EC" id="3.1.1.-" evidence="2"/>
<dbReference type="Gene3D" id="3.50.80.10">
    <property type="entry name" value="D-tyrosyl-tRNA(Tyr) deacylase"/>
    <property type="match status" value="1"/>
</dbReference>
<dbReference type="GO" id="GO:0106026">
    <property type="term" value="F:Gly-tRNA(Ala) deacylase activity"/>
    <property type="evidence" value="ECO:0007669"/>
    <property type="project" value="UniProtKB-UniRule"/>
</dbReference>
<evidence type="ECO:0000313" key="5">
    <source>
        <dbReference type="Proteomes" id="UP000184216"/>
    </source>
</evidence>
<dbReference type="Proteomes" id="UP000184216">
    <property type="component" value="Unassembled WGS sequence"/>
</dbReference>
<keyword evidence="2" id="KW-0694">RNA-binding</keyword>
<evidence type="ECO:0000313" key="3">
    <source>
        <dbReference type="EMBL" id="OXB03949.1"/>
    </source>
</evidence>
<organism evidence="3 6">
    <name type="scientific">Flavobacterium pectinovorum</name>
    <dbReference type="NCBI Taxonomy" id="29533"/>
    <lineage>
        <taxon>Bacteria</taxon>
        <taxon>Pseudomonadati</taxon>
        <taxon>Bacteroidota</taxon>
        <taxon>Flavobacteriia</taxon>
        <taxon>Flavobacteriales</taxon>
        <taxon>Flavobacteriaceae</taxon>
        <taxon>Flavobacterium</taxon>
    </lineage>
</organism>
<dbReference type="GO" id="GO:0051500">
    <property type="term" value="F:D-tyrosyl-tRNA(Tyr) deacylase activity"/>
    <property type="evidence" value="ECO:0007669"/>
    <property type="project" value="TreeGrafter"/>
</dbReference>
<dbReference type="NCBIfam" id="TIGR00256">
    <property type="entry name" value="D-aminoacyl-tRNA deacylase"/>
    <property type="match status" value="1"/>
</dbReference>
<dbReference type="GO" id="GO:0043908">
    <property type="term" value="F:Ser(Gly)-tRNA(Ala) hydrolase activity"/>
    <property type="evidence" value="ECO:0007669"/>
    <property type="project" value="UniProtKB-UniRule"/>
</dbReference>
<dbReference type="CDD" id="cd00563">
    <property type="entry name" value="Dtyr_deacylase"/>
    <property type="match status" value="1"/>
</dbReference>
<dbReference type="PANTHER" id="PTHR10472:SF5">
    <property type="entry name" value="D-AMINOACYL-TRNA DEACYLASE 1"/>
    <property type="match status" value="1"/>
</dbReference>
<evidence type="ECO:0000256" key="2">
    <source>
        <dbReference type="HAMAP-Rule" id="MF_00518"/>
    </source>
</evidence>
<keyword evidence="2" id="KW-0963">Cytoplasm</keyword>
<dbReference type="PANTHER" id="PTHR10472">
    <property type="entry name" value="D-TYROSYL-TRNA TYR DEACYLASE"/>
    <property type="match status" value="1"/>
</dbReference>
<dbReference type="Pfam" id="PF02580">
    <property type="entry name" value="Tyr_Deacylase"/>
    <property type="match status" value="1"/>
</dbReference>
<dbReference type="HAMAP" id="MF_00518">
    <property type="entry name" value="Deacylase_Dtd"/>
    <property type="match status" value="1"/>
</dbReference>
<gene>
    <name evidence="2" type="primary">dtd</name>
    <name evidence="3" type="ORF">B0A72_13765</name>
    <name evidence="4" type="ORF">SAMN05444387_4156</name>
</gene>
<dbReference type="SUPFAM" id="SSF69500">
    <property type="entry name" value="DTD-like"/>
    <property type="match status" value="1"/>
</dbReference>
<comment type="caution">
    <text evidence="3">The sequence shown here is derived from an EMBL/GenBank/DDBJ whole genome shotgun (WGS) entry which is preliminary data.</text>
</comment>
<comment type="domain">
    <text evidence="2">A Gly-cisPro motif from one monomer fits into the active site of the other monomer to allow specific chiral rejection of L-amino acids.</text>
</comment>
<comment type="catalytic activity">
    <reaction evidence="2">
        <text>a D-aminoacyl-tRNA + H2O = a tRNA + a D-alpha-amino acid + H(+)</text>
        <dbReference type="Rhea" id="RHEA:13953"/>
        <dbReference type="Rhea" id="RHEA-COMP:10123"/>
        <dbReference type="Rhea" id="RHEA-COMP:10124"/>
        <dbReference type="ChEBI" id="CHEBI:15377"/>
        <dbReference type="ChEBI" id="CHEBI:15378"/>
        <dbReference type="ChEBI" id="CHEBI:59871"/>
        <dbReference type="ChEBI" id="CHEBI:78442"/>
        <dbReference type="ChEBI" id="CHEBI:79333"/>
        <dbReference type="EC" id="3.1.1.96"/>
    </reaction>
</comment>
<dbReference type="FunFam" id="3.50.80.10:FF:000001">
    <property type="entry name" value="D-aminoacyl-tRNA deacylase"/>
    <property type="match status" value="1"/>
</dbReference>
<name>A0AB36NZ51_9FLAO</name>
<evidence type="ECO:0000313" key="4">
    <source>
        <dbReference type="EMBL" id="SHN10948.1"/>
    </source>
</evidence>
<comment type="function">
    <text evidence="2">An aminoacyl-tRNA editing enzyme that deacylates mischarged D-aminoacyl-tRNAs. Also deacylates mischarged glycyl-tRNA(Ala), protecting cells against glycine mischarging by AlaRS. Acts via tRNA-based rather than protein-based catalysis; rejects L-amino acids rather than detecting D-amino acids in the active site. By recycling D-aminoacyl-tRNA to D-amino acids and free tRNA molecules, this enzyme counteracts the toxicity associated with the formation of D-aminoacyl-tRNA entities in vivo and helps enforce protein L-homochirality.</text>
</comment>
<feature type="short sequence motif" description="Gly-cisPro motif, important for rejection of L-amino acids" evidence="2">
    <location>
        <begin position="138"/>
        <end position="139"/>
    </location>
</feature>
<keyword evidence="2" id="KW-0820">tRNA-binding</keyword>
<dbReference type="GO" id="GO:0019478">
    <property type="term" value="P:D-amino acid catabolic process"/>
    <property type="evidence" value="ECO:0007669"/>
    <property type="project" value="UniProtKB-UniRule"/>
</dbReference>
<keyword evidence="5" id="KW-1185">Reference proteome</keyword>
<reference evidence="3 6" key="1">
    <citation type="submission" date="2016-11" db="EMBL/GenBank/DDBJ databases">
        <title>Whole genomes of Flavobacteriaceae.</title>
        <authorList>
            <person name="Stine C."/>
            <person name="Li C."/>
            <person name="Tadesse D."/>
        </authorList>
    </citation>
    <scope>NUCLEOTIDE SEQUENCE [LARGE SCALE GENOMIC DNA]</scope>
    <source>
        <strain evidence="3 6">ATCC 19366</strain>
    </source>
</reference>